<evidence type="ECO:0000313" key="1">
    <source>
        <dbReference type="EMBL" id="AVK07413.1"/>
    </source>
</evidence>
<dbReference type="RefSeq" id="WP_003152623.1">
    <property type="nucleotide sequence ID" value="NZ_CP020560.1"/>
</dbReference>
<protein>
    <submittedName>
        <fullName evidence="1">Uncharacterized protein</fullName>
    </submittedName>
</protein>
<dbReference type="EMBL" id="CP027169">
    <property type="protein sequence ID" value="AVK07413.1"/>
    <property type="molecule type" value="Genomic_DNA"/>
</dbReference>
<dbReference type="AlphaFoldDB" id="A0A2R3IZV1"/>
<gene>
    <name evidence="1" type="ORF">CSB93_3711</name>
</gene>
<sequence length="127" mass="14046">MNKSPFLLLTLALLLAACGPDQLVSDLPSPDGRYHVELRKCPENGLLSRGEVIQVSLLVAGVSEKCSSALNALAQFDLRATADELQLEWLSNTEFRAWHPTFNPQYGPEISRQQGKAPVRMVFAPKR</sequence>
<accession>A0A2R3IZV1</accession>
<dbReference type="Proteomes" id="UP000238390">
    <property type="component" value="Chromosome"/>
</dbReference>
<proteinExistence type="predicted"/>
<dbReference type="PROSITE" id="PS51257">
    <property type="entry name" value="PROKAR_LIPOPROTEIN"/>
    <property type="match status" value="1"/>
</dbReference>
<organism evidence="1 2">
    <name type="scientific">Pseudomonas paraeruginosa</name>
    <dbReference type="NCBI Taxonomy" id="2994495"/>
    <lineage>
        <taxon>Bacteria</taxon>
        <taxon>Pseudomonadati</taxon>
        <taxon>Pseudomonadota</taxon>
        <taxon>Gammaproteobacteria</taxon>
        <taxon>Pseudomonadales</taxon>
        <taxon>Pseudomonadaceae</taxon>
        <taxon>Pseudomonas</taxon>
    </lineage>
</organism>
<evidence type="ECO:0000313" key="2">
    <source>
        <dbReference type="Proteomes" id="UP000238390"/>
    </source>
</evidence>
<keyword evidence="2" id="KW-1185">Reference proteome</keyword>
<name>A0A2R3IZV1_9PSED</name>
<dbReference type="GeneID" id="77220711"/>
<reference evidence="1 2" key="1">
    <citation type="submission" date="2018-02" db="EMBL/GenBank/DDBJ databases">
        <title>FDA/CDC Antimicrobial Resistant Isolate Bank Genome Sequencing.</title>
        <authorList>
            <person name="Benahmed F.H."/>
            <person name="Lutgring J.D."/>
            <person name="Yoo B."/>
            <person name="Machado M."/>
            <person name="Brown A."/>
            <person name="McAllister G."/>
            <person name="Perry A."/>
            <person name="Halpin A.L."/>
            <person name="Vavikolanu K."/>
            <person name="Ott S."/>
            <person name="Zhao X."/>
            <person name="Tallon L.J."/>
            <person name="Sadzewicz L."/>
            <person name="Aluvathingal J."/>
            <person name="Nadendla S."/>
            <person name="Voskania-kordi A."/>
            <person name="Simonyan V."/>
            <person name="Patel J."/>
            <person name="Shawar R.M."/>
        </authorList>
    </citation>
    <scope>NUCLEOTIDE SEQUENCE [LARGE SCALE GENOMIC DNA]</scope>
    <source>
        <strain evidence="1 2">AR_0356</strain>
    </source>
</reference>